<evidence type="ECO:0000313" key="5">
    <source>
        <dbReference type="Proteomes" id="UP001603857"/>
    </source>
</evidence>
<keyword evidence="2" id="KW-0833">Ubl conjugation pathway</keyword>
<protein>
    <submittedName>
        <fullName evidence="4">Uncharacterized protein</fullName>
    </submittedName>
</protein>
<evidence type="ECO:0000256" key="2">
    <source>
        <dbReference type="ARBA" id="ARBA00022786"/>
    </source>
</evidence>
<comment type="caution">
    <text evidence="4">The sequence shown here is derived from an EMBL/GenBank/DDBJ whole genome shotgun (WGS) entry which is preliminary data.</text>
</comment>
<dbReference type="InterPro" id="IPR000225">
    <property type="entry name" value="Armadillo"/>
</dbReference>
<accession>A0ABD1L1B7</accession>
<dbReference type="Pfam" id="PF00514">
    <property type="entry name" value="Arm"/>
    <property type="match status" value="1"/>
</dbReference>
<evidence type="ECO:0000313" key="4">
    <source>
        <dbReference type="EMBL" id="KAL2317291.1"/>
    </source>
</evidence>
<keyword evidence="5" id="KW-1185">Reference proteome</keyword>
<dbReference type="PANTHER" id="PTHR23315:SF266">
    <property type="entry name" value="U-BOX DOMAIN-CONTAINING PROTEIN 17"/>
    <property type="match status" value="1"/>
</dbReference>
<dbReference type="Gene3D" id="1.25.10.10">
    <property type="entry name" value="Leucine-rich Repeat Variant"/>
    <property type="match status" value="1"/>
</dbReference>
<evidence type="ECO:0000256" key="1">
    <source>
        <dbReference type="ARBA" id="ARBA00022737"/>
    </source>
</evidence>
<keyword evidence="1" id="KW-0677">Repeat</keyword>
<name>A0ABD1L1B7_9FABA</name>
<dbReference type="SUPFAM" id="SSF48371">
    <property type="entry name" value="ARM repeat"/>
    <property type="match status" value="1"/>
</dbReference>
<dbReference type="InterPro" id="IPR011989">
    <property type="entry name" value="ARM-like"/>
</dbReference>
<organism evidence="4 5">
    <name type="scientific">Flemingia macrophylla</name>
    <dbReference type="NCBI Taxonomy" id="520843"/>
    <lineage>
        <taxon>Eukaryota</taxon>
        <taxon>Viridiplantae</taxon>
        <taxon>Streptophyta</taxon>
        <taxon>Embryophyta</taxon>
        <taxon>Tracheophyta</taxon>
        <taxon>Spermatophyta</taxon>
        <taxon>Magnoliopsida</taxon>
        <taxon>eudicotyledons</taxon>
        <taxon>Gunneridae</taxon>
        <taxon>Pentapetalae</taxon>
        <taxon>rosids</taxon>
        <taxon>fabids</taxon>
        <taxon>Fabales</taxon>
        <taxon>Fabaceae</taxon>
        <taxon>Papilionoideae</taxon>
        <taxon>50 kb inversion clade</taxon>
        <taxon>NPAAA clade</taxon>
        <taxon>indigoferoid/millettioid clade</taxon>
        <taxon>Phaseoleae</taxon>
        <taxon>Flemingia</taxon>
    </lineage>
</organism>
<dbReference type="AlphaFoldDB" id="A0ABD1L1B7"/>
<dbReference type="EMBL" id="JBGMDY010000011">
    <property type="protein sequence ID" value="KAL2317291.1"/>
    <property type="molecule type" value="Genomic_DNA"/>
</dbReference>
<proteinExistence type="predicted"/>
<sequence>MSTCHKLLSYRCRGESGANEAVLDEHETDKIDRIPRMASGAILSSLRRRRSPTLEAFLAPVDLSDVALVHPRGDCERDCFVFLQALFLLPAQELAISDLKSGGFPPPFGVFERFRLREASPPNDEAGAIPYLRNLLSSPNVVAQENSVTALLNLSIFDKNKSRIMDENGCLGSIVDVLRFGHTTVAALVGALGNEGVAEEAAGALALIV</sequence>
<evidence type="ECO:0000256" key="3">
    <source>
        <dbReference type="PROSITE-ProRule" id="PRU00259"/>
    </source>
</evidence>
<dbReference type="PANTHER" id="PTHR23315">
    <property type="entry name" value="U BOX DOMAIN-CONTAINING"/>
    <property type="match status" value="1"/>
</dbReference>
<reference evidence="4 5" key="1">
    <citation type="submission" date="2024-08" db="EMBL/GenBank/DDBJ databases">
        <title>Insights into the chromosomal genome structure of Flemingia macrophylla.</title>
        <authorList>
            <person name="Ding Y."/>
            <person name="Zhao Y."/>
            <person name="Bi W."/>
            <person name="Wu M."/>
            <person name="Zhao G."/>
            <person name="Gong Y."/>
            <person name="Li W."/>
            <person name="Zhang P."/>
        </authorList>
    </citation>
    <scope>NUCLEOTIDE SEQUENCE [LARGE SCALE GENOMIC DNA]</scope>
    <source>
        <strain evidence="4">DYQJB</strain>
        <tissue evidence="4">Leaf</tissue>
    </source>
</reference>
<dbReference type="Proteomes" id="UP001603857">
    <property type="component" value="Unassembled WGS sequence"/>
</dbReference>
<feature type="repeat" description="ARM" evidence="3">
    <location>
        <begin position="127"/>
        <end position="169"/>
    </location>
</feature>
<gene>
    <name evidence="4" type="ORF">Fmac_031167</name>
</gene>
<dbReference type="PROSITE" id="PS50176">
    <property type="entry name" value="ARM_REPEAT"/>
    <property type="match status" value="1"/>
</dbReference>
<dbReference type="InterPro" id="IPR016024">
    <property type="entry name" value="ARM-type_fold"/>
</dbReference>